<evidence type="ECO:0000313" key="6">
    <source>
        <dbReference type="Proteomes" id="UP000031972"/>
    </source>
</evidence>
<feature type="domain" description="HTH marR-type" evidence="4">
    <location>
        <begin position="1"/>
        <end position="139"/>
    </location>
</feature>
<evidence type="ECO:0000256" key="1">
    <source>
        <dbReference type="ARBA" id="ARBA00023015"/>
    </source>
</evidence>
<evidence type="ECO:0000256" key="3">
    <source>
        <dbReference type="ARBA" id="ARBA00023163"/>
    </source>
</evidence>
<dbReference type="SMART" id="SM00347">
    <property type="entry name" value="HTH_MARR"/>
    <property type="match status" value="1"/>
</dbReference>
<dbReference type="InterPro" id="IPR036388">
    <property type="entry name" value="WH-like_DNA-bd_sf"/>
</dbReference>
<keyword evidence="6" id="KW-1185">Reference proteome</keyword>
<comment type="caution">
    <text evidence="5">The sequence shown here is derived from an EMBL/GenBank/DDBJ whole genome shotgun (WGS) entry which is preliminary data.</text>
</comment>
<keyword evidence="3" id="KW-0804">Transcription</keyword>
<gene>
    <name evidence="5" type="ORF">KR50_09530</name>
</gene>
<dbReference type="PRINTS" id="PR00598">
    <property type="entry name" value="HTHMARR"/>
</dbReference>
<organism evidence="5 6">
    <name type="scientific">Jeotgalibacillus campisalis</name>
    <dbReference type="NCBI Taxonomy" id="220754"/>
    <lineage>
        <taxon>Bacteria</taxon>
        <taxon>Bacillati</taxon>
        <taxon>Bacillota</taxon>
        <taxon>Bacilli</taxon>
        <taxon>Bacillales</taxon>
        <taxon>Caryophanaceae</taxon>
        <taxon>Jeotgalibacillus</taxon>
    </lineage>
</organism>
<dbReference type="InterPro" id="IPR011991">
    <property type="entry name" value="ArsR-like_HTH"/>
</dbReference>
<dbReference type="PATRIC" id="fig|220754.4.peg.971"/>
<dbReference type="RefSeq" id="WP_041055438.1">
    <property type="nucleotide sequence ID" value="NZ_JXRR01000008.1"/>
</dbReference>
<dbReference type="PANTHER" id="PTHR42756:SF1">
    <property type="entry name" value="TRANSCRIPTIONAL REPRESSOR OF EMRAB OPERON"/>
    <property type="match status" value="1"/>
</dbReference>
<dbReference type="CDD" id="cd00090">
    <property type="entry name" value="HTH_ARSR"/>
    <property type="match status" value="1"/>
</dbReference>
<dbReference type="PROSITE" id="PS50995">
    <property type="entry name" value="HTH_MARR_2"/>
    <property type="match status" value="1"/>
</dbReference>
<dbReference type="InterPro" id="IPR000835">
    <property type="entry name" value="HTH_MarR-typ"/>
</dbReference>
<dbReference type="SUPFAM" id="SSF46785">
    <property type="entry name" value="Winged helix' DNA-binding domain"/>
    <property type="match status" value="1"/>
</dbReference>
<keyword evidence="2" id="KW-0238">DNA-binding</keyword>
<dbReference type="Gene3D" id="1.10.10.10">
    <property type="entry name" value="Winged helix-like DNA-binding domain superfamily/Winged helix DNA-binding domain"/>
    <property type="match status" value="1"/>
</dbReference>
<reference evidence="5 6" key="1">
    <citation type="submission" date="2015-01" db="EMBL/GenBank/DDBJ databases">
        <title>Jeotgalibacillus campisalis genome sequencing.</title>
        <authorList>
            <person name="Goh K.M."/>
            <person name="Chan K.-G."/>
            <person name="Yaakop A.S."/>
            <person name="Ee R."/>
            <person name="Gan H.M."/>
            <person name="Chan C.S."/>
        </authorList>
    </citation>
    <scope>NUCLEOTIDE SEQUENCE [LARGE SCALE GENOMIC DNA]</scope>
    <source>
        <strain evidence="5 6">SF-57</strain>
    </source>
</reference>
<name>A0A0C2VQ98_9BACL</name>
<dbReference type="GO" id="GO:0003677">
    <property type="term" value="F:DNA binding"/>
    <property type="evidence" value="ECO:0007669"/>
    <property type="project" value="UniProtKB-KW"/>
</dbReference>
<dbReference type="InterPro" id="IPR036390">
    <property type="entry name" value="WH_DNA-bd_sf"/>
</dbReference>
<accession>A0A0C2VQ98</accession>
<dbReference type="GO" id="GO:0003700">
    <property type="term" value="F:DNA-binding transcription factor activity"/>
    <property type="evidence" value="ECO:0007669"/>
    <property type="project" value="InterPro"/>
</dbReference>
<protein>
    <recommendedName>
        <fullName evidence="4">HTH marR-type domain-containing protein</fullName>
    </recommendedName>
</protein>
<dbReference type="Pfam" id="PF01047">
    <property type="entry name" value="MarR"/>
    <property type="match status" value="1"/>
</dbReference>
<proteinExistence type="predicted"/>
<dbReference type="AlphaFoldDB" id="A0A0C2VQ98"/>
<dbReference type="OrthoDB" id="2366010at2"/>
<dbReference type="Proteomes" id="UP000031972">
    <property type="component" value="Unassembled WGS sequence"/>
</dbReference>
<dbReference type="EMBL" id="JXRR01000008">
    <property type="protein sequence ID" value="KIL51072.1"/>
    <property type="molecule type" value="Genomic_DNA"/>
</dbReference>
<keyword evidence="1" id="KW-0805">Transcription regulation</keyword>
<evidence type="ECO:0000256" key="2">
    <source>
        <dbReference type="ARBA" id="ARBA00023125"/>
    </source>
</evidence>
<sequence length="150" mass="17535">MRLAEELTGKESVLLRLHDMSKRVAPKFETCMGISQTRLAILQRLVEVDEISQKDLQQRVKVDHAAVTRHLKQMEEQGTVSRHKSAADNRVTFVRLTDEGRSRIEHYCAEKTHFINQLFDGVSEEESHQLDKLLEKLQHNIEFIQKREMN</sequence>
<evidence type="ECO:0000313" key="5">
    <source>
        <dbReference type="EMBL" id="KIL51072.1"/>
    </source>
</evidence>
<evidence type="ECO:0000259" key="4">
    <source>
        <dbReference type="PROSITE" id="PS50995"/>
    </source>
</evidence>
<dbReference type="PANTHER" id="PTHR42756">
    <property type="entry name" value="TRANSCRIPTIONAL REGULATOR, MARR"/>
    <property type="match status" value="1"/>
</dbReference>